<comment type="subcellular location">
    <subcellularLocation>
        <location evidence="1">Cell inner membrane</location>
        <topology evidence="1">Single-pass type II membrane protein</topology>
        <orientation evidence="1">Periplasmic side</orientation>
    </subcellularLocation>
</comment>
<proteinExistence type="inferred from homology"/>
<evidence type="ECO:0000256" key="12">
    <source>
        <dbReference type="SAM" id="Phobius"/>
    </source>
</evidence>
<keyword evidence="6 12" id="KW-0472">Membrane</keyword>
<evidence type="ECO:0000256" key="10">
    <source>
        <dbReference type="ARBA" id="ARBA00042775"/>
    </source>
</evidence>
<comment type="similarity">
    <text evidence="8">Belongs to the PpiD chaperone family.</text>
</comment>
<dbReference type="InterPro" id="IPR000297">
    <property type="entry name" value="PPIase_PpiC"/>
</dbReference>
<keyword evidence="4 12" id="KW-0812">Transmembrane</keyword>
<feature type="domain" description="PpiC" evidence="13">
    <location>
        <begin position="268"/>
        <end position="364"/>
    </location>
</feature>
<evidence type="ECO:0000256" key="9">
    <source>
        <dbReference type="ARBA" id="ARBA00040743"/>
    </source>
</evidence>
<dbReference type="PROSITE" id="PS50198">
    <property type="entry name" value="PPIC_PPIASE_2"/>
    <property type="match status" value="1"/>
</dbReference>
<dbReference type="GO" id="GO:0016853">
    <property type="term" value="F:isomerase activity"/>
    <property type="evidence" value="ECO:0007669"/>
    <property type="project" value="UniProtKB-KW"/>
</dbReference>
<dbReference type="RefSeq" id="WP_080915432.1">
    <property type="nucleotide sequence ID" value="NZ_CP020472.1"/>
</dbReference>
<gene>
    <name evidence="14" type="ORF">SJ2017_1577</name>
</gene>
<evidence type="ECO:0000256" key="5">
    <source>
        <dbReference type="ARBA" id="ARBA00022989"/>
    </source>
</evidence>
<dbReference type="SUPFAM" id="SSF54534">
    <property type="entry name" value="FKBP-like"/>
    <property type="match status" value="1"/>
</dbReference>
<evidence type="ECO:0000313" key="14">
    <source>
        <dbReference type="EMBL" id="ARD21894.1"/>
    </source>
</evidence>
<dbReference type="InterPro" id="IPR052029">
    <property type="entry name" value="PpiD_chaperone"/>
</dbReference>
<dbReference type="Gene3D" id="1.10.4030.10">
    <property type="entry name" value="Porin chaperone SurA, peptide-binding domain"/>
    <property type="match status" value="1"/>
</dbReference>
<accession>A0ABN4YG68</accession>
<feature type="transmembrane region" description="Helical" evidence="12">
    <location>
        <begin position="12"/>
        <end position="34"/>
    </location>
</feature>
<protein>
    <recommendedName>
        <fullName evidence="9">Periplasmic chaperone PpiD</fullName>
    </recommendedName>
    <alternativeName>
        <fullName evidence="10">Periplasmic folding chaperone</fullName>
    </alternativeName>
</protein>
<keyword evidence="7" id="KW-0143">Chaperone</keyword>
<evidence type="ECO:0000259" key="13">
    <source>
        <dbReference type="PROSITE" id="PS50198"/>
    </source>
</evidence>
<evidence type="ECO:0000256" key="2">
    <source>
        <dbReference type="ARBA" id="ARBA00022475"/>
    </source>
</evidence>
<evidence type="ECO:0000256" key="6">
    <source>
        <dbReference type="ARBA" id="ARBA00023136"/>
    </source>
</evidence>
<dbReference type="InterPro" id="IPR046357">
    <property type="entry name" value="PPIase_dom_sf"/>
</dbReference>
<dbReference type="SUPFAM" id="SSF109998">
    <property type="entry name" value="Triger factor/SurA peptide-binding domain-like"/>
    <property type="match status" value="1"/>
</dbReference>
<keyword evidence="15" id="KW-1185">Reference proteome</keyword>
<evidence type="ECO:0000256" key="3">
    <source>
        <dbReference type="ARBA" id="ARBA00022519"/>
    </source>
</evidence>
<keyword evidence="11 14" id="KW-0413">Isomerase</keyword>
<reference evidence="14 15" key="1">
    <citation type="submission" date="2017-03" db="EMBL/GenBank/DDBJ databases">
        <title>Genome sequencing of Shewanella japonica KCTC 22435.</title>
        <authorList>
            <person name="Kim K.M."/>
        </authorList>
    </citation>
    <scope>NUCLEOTIDE SEQUENCE [LARGE SCALE GENOMIC DNA]</scope>
    <source>
        <strain evidence="14 15">KCTC 22435</strain>
    </source>
</reference>
<dbReference type="PANTHER" id="PTHR47529:SF1">
    <property type="entry name" value="PERIPLASMIC CHAPERONE PPID"/>
    <property type="match status" value="1"/>
</dbReference>
<evidence type="ECO:0000256" key="4">
    <source>
        <dbReference type="ARBA" id="ARBA00022692"/>
    </source>
</evidence>
<dbReference type="PANTHER" id="PTHR47529">
    <property type="entry name" value="PEPTIDYL-PROLYL CIS-TRANS ISOMERASE D"/>
    <property type="match status" value="1"/>
</dbReference>
<organism evidence="14 15">
    <name type="scientific">Shewanella japonica</name>
    <dbReference type="NCBI Taxonomy" id="93973"/>
    <lineage>
        <taxon>Bacteria</taxon>
        <taxon>Pseudomonadati</taxon>
        <taxon>Pseudomonadota</taxon>
        <taxon>Gammaproteobacteria</taxon>
        <taxon>Alteromonadales</taxon>
        <taxon>Shewanellaceae</taxon>
        <taxon>Shewanella</taxon>
    </lineage>
</organism>
<keyword evidence="2" id="KW-1003">Cell membrane</keyword>
<keyword evidence="3" id="KW-0997">Cell inner membrane</keyword>
<dbReference type="Gene3D" id="3.10.50.40">
    <property type="match status" value="1"/>
</dbReference>
<keyword evidence="11" id="KW-0697">Rotamase</keyword>
<dbReference type="EMBL" id="CP020472">
    <property type="protein sequence ID" value="ARD21894.1"/>
    <property type="molecule type" value="Genomic_DNA"/>
</dbReference>
<evidence type="ECO:0000256" key="1">
    <source>
        <dbReference type="ARBA" id="ARBA00004382"/>
    </source>
</evidence>
<dbReference type="InterPro" id="IPR027304">
    <property type="entry name" value="Trigger_fact/SurA_dom_sf"/>
</dbReference>
<keyword evidence="5 12" id="KW-1133">Transmembrane helix</keyword>
<sequence length="623" mass="68244">MLEKIREGSQGVVAKSILVLVILSFAFAGVSSYLGTSTDVAAAVVNGDDITANELEQAYQNERGRLEQQLGEMFDALSADDTYMNGIKQNVLDRLIADKLMTQAAEDLGLRVSDEQIKQAIVNEPAFQTDGVFDNERYLAVLRQLGYQTNSFRDMMRTDMTRRQLLTSLVGSEFVLDGEAKQLAEIQGQTRDIRYLVVDSSPYLVTASVTDEEIKTYYDSNLMQFMDQEKVSLEYVELNAAELAKGMDTSVDEARTYYEENKQQYQTAEKRLAAHILFASGDDSADEAKAEASLAKLQAGEDFAEVAKTDSDDQFSAEQGGQLDWFEQGVMDPAFDEALFALTQGEYSQIVKSEFGYHIVKLLDIQSGAAAPFEEVQDKIVADLQNKKAVDEFYSLQSILADTSYEVPDTLDETAKALGTTVQSTGLFSRDNAPANLSSPDLVRTAFSDEVITSGMNSEVIELAPNHVVVIRLLKHQDAGTLPLADVKSGIEARLVQDKANLQASEKANEYLAKLKAGEEITDVTIATKAQLARFNQDIDQAITTKAFQMPAPEASSVSFDTAALANGFAVIALDKVNAAQGIDSNVIDSIKQRLAPQYSEADYRSVVAALKSKAKIEYPVAE</sequence>
<evidence type="ECO:0000256" key="7">
    <source>
        <dbReference type="ARBA" id="ARBA00023186"/>
    </source>
</evidence>
<name>A0ABN4YG68_9GAMM</name>
<dbReference type="Pfam" id="PF00639">
    <property type="entry name" value="Rotamase"/>
    <property type="match status" value="1"/>
</dbReference>
<evidence type="ECO:0000256" key="11">
    <source>
        <dbReference type="PROSITE-ProRule" id="PRU00278"/>
    </source>
</evidence>
<evidence type="ECO:0000313" key="15">
    <source>
        <dbReference type="Proteomes" id="UP000191820"/>
    </source>
</evidence>
<evidence type="ECO:0000256" key="8">
    <source>
        <dbReference type="ARBA" id="ARBA00038408"/>
    </source>
</evidence>
<dbReference type="Pfam" id="PF13624">
    <property type="entry name" value="SurA_N_3"/>
    <property type="match status" value="1"/>
</dbReference>
<dbReference type="Proteomes" id="UP000191820">
    <property type="component" value="Chromosome"/>
</dbReference>